<dbReference type="Proteomes" id="UP000030745">
    <property type="component" value="Unassembled WGS sequence"/>
</dbReference>
<dbReference type="OMA" id="RRYCIEP"/>
<dbReference type="GeneID" id="24131844"/>
<keyword evidence="2" id="KW-1185">Reference proteome</keyword>
<dbReference type="RefSeq" id="XP_012204506.1">
    <property type="nucleotide sequence ID" value="XM_012349116.1"/>
</dbReference>
<reference evidence="1 2" key="1">
    <citation type="journal article" date="2013" name="PLoS Genet.">
        <title>Distinctive expansion of potential virulence genes in the genome of the oomycete fish pathogen Saprolegnia parasitica.</title>
        <authorList>
            <person name="Jiang R.H."/>
            <person name="de Bruijn I."/>
            <person name="Haas B.J."/>
            <person name="Belmonte R."/>
            <person name="Lobach L."/>
            <person name="Christie J."/>
            <person name="van den Ackerveken G."/>
            <person name="Bottin A."/>
            <person name="Bulone V."/>
            <person name="Diaz-Moreno S.M."/>
            <person name="Dumas B."/>
            <person name="Fan L."/>
            <person name="Gaulin E."/>
            <person name="Govers F."/>
            <person name="Grenville-Briggs L.J."/>
            <person name="Horner N.R."/>
            <person name="Levin J.Z."/>
            <person name="Mammella M."/>
            <person name="Meijer H.J."/>
            <person name="Morris P."/>
            <person name="Nusbaum C."/>
            <person name="Oome S."/>
            <person name="Phillips A.J."/>
            <person name="van Rooyen D."/>
            <person name="Rzeszutek E."/>
            <person name="Saraiva M."/>
            <person name="Secombes C.J."/>
            <person name="Seidl M.F."/>
            <person name="Snel B."/>
            <person name="Stassen J.H."/>
            <person name="Sykes S."/>
            <person name="Tripathy S."/>
            <person name="van den Berg H."/>
            <person name="Vega-Arreguin J.C."/>
            <person name="Wawra S."/>
            <person name="Young S.K."/>
            <person name="Zeng Q."/>
            <person name="Dieguez-Uribeondo J."/>
            <person name="Russ C."/>
            <person name="Tyler B.M."/>
            <person name="van West P."/>
        </authorList>
    </citation>
    <scope>NUCLEOTIDE SEQUENCE [LARGE SCALE GENOMIC DNA]</scope>
    <source>
        <strain evidence="1 2">CBS 223.65</strain>
    </source>
</reference>
<dbReference type="AlphaFoldDB" id="A0A067C6R6"/>
<dbReference type="KEGG" id="spar:SPRG_09692"/>
<evidence type="ECO:0000313" key="1">
    <source>
        <dbReference type="EMBL" id="KDO24860.1"/>
    </source>
</evidence>
<dbReference type="PANTHER" id="PTHR31827">
    <property type="entry name" value="EMB|CAB89363.1"/>
    <property type="match status" value="1"/>
</dbReference>
<dbReference type="PANTHER" id="PTHR31827:SF1">
    <property type="entry name" value="EMB|CAB89363.1"/>
    <property type="match status" value="1"/>
</dbReference>
<gene>
    <name evidence="1" type="ORF">SPRG_09692</name>
</gene>
<proteinExistence type="predicted"/>
<dbReference type="OrthoDB" id="69459at2759"/>
<evidence type="ECO:0000313" key="2">
    <source>
        <dbReference type="Proteomes" id="UP000030745"/>
    </source>
</evidence>
<accession>A0A067C6R6</accession>
<dbReference type="STRING" id="695850.A0A067C6R6"/>
<protein>
    <submittedName>
        <fullName evidence="1">Uncharacterized protein</fullName>
    </submittedName>
</protein>
<sequence length="166" mass="18349">METPTRARPVRRCSHDGCRNQVYARALCVRHSGKKQCPIEGCSTYTRSGAFSLKHGGCSTRRYCIEPGCAKQAHARQRCVRHGGGRACKLDACEYLAKYSGYCRRHTPATVANEAFSSTSAVEAMDIFEFDMLTLLAQPPSDAENSDDEAARNGIDWVRTLNQSPL</sequence>
<organism evidence="1 2">
    <name type="scientific">Saprolegnia parasitica (strain CBS 223.65)</name>
    <dbReference type="NCBI Taxonomy" id="695850"/>
    <lineage>
        <taxon>Eukaryota</taxon>
        <taxon>Sar</taxon>
        <taxon>Stramenopiles</taxon>
        <taxon>Oomycota</taxon>
        <taxon>Saprolegniomycetes</taxon>
        <taxon>Saprolegniales</taxon>
        <taxon>Saprolegniaceae</taxon>
        <taxon>Saprolegnia</taxon>
    </lineage>
</organism>
<name>A0A067C6R6_SAPPC</name>
<dbReference type="VEuPathDB" id="FungiDB:SPRG_09692"/>
<dbReference type="EMBL" id="KK583238">
    <property type="protein sequence ID" value="KDO24860.1"/>
    <property type="molecule type" value="Genomic_DNA"/>
</dbReference>